<reference evidence="1" key="1">
    <citation type="submission" date="2018-10" db="EMBL/GenBank/DDBJ databases">
        <title>Hidden diversity of soil giant viruses.</title>
        <authorList>
            <person name="Schulz F."/>
            <person name="Alteio L."/>
            <person name="Goudeau D."/>
            <person name="Ryan E.M."/>
            <person name="Malmstrom R.R."/>
            <person name="Blanchard J."/>
            <person name="Woyke T."/>
        </authorList>
    </citation>
    <scope>NUCLEOTIDE SEQUENCE</scope>
    <source>
        <strain evidence="1">TEV1</strain>
    </source>
</reference>
<evidence type="ECO:0000313" key="1">
    <source>
        <dbReference type="EMBL" id="AYV76554.1"/>
    </source>
</evidence>
<name>A0A3G4ZQF5_9VIRU</name>
<sequence>MSSNNLNHCNKCDILYKTTTCPMCKITNSDNQDDTKKEVNYLNPMFYLYCYTLSHENNPNLNRFNQTNIYFSYNYSPDYFDGQFLQTNKYDDHKPKKISFVEFLEKRSDGLYINIYTAGNDNGVPKHLLQEKYKKIEIDKKMIDDDLIVVPCLMNTTDTHKFWNLSVKYIGFTIMLLDDFKQLPFVKKLDIDKIIKHHKENIYYVKDDDFDLIQYVSNKMTKSRIISKYGNQNDNIQTSLIDF</sequence>
<gene>
    <name evidence="1" type="ORF">Terrestrivirus8_47</name>
</gene>
<organism evidence="1">
    <name type="scientific">Terrestrivirus sp</name>
    <dbReference type="NCBI Taxonomy" id="2487775"/>
    <lineage>
        <taxon>Viruses</taxon>
        <taxon>Varidnaviria</taxon>
        <taxon>Bamfordvirae</taxon>
        <taxon>Nucleocytoviricota</taxon>
        <taxon>Megaviricetes</taxon>
        <taxon>Imitervirales</taxon>
        <taxon>Mimiviridae</taxon>
        <taxon>Klosneuvirinae</taxon>
    </lineage>
</organism>
<dbReference type="EMBL" id="MK071986">
    <property type="protein sequence ID" value="AYV76554.1"/>
    <property type="molecule type" value="Genomic_DNA"/>
</dbReference>
<protein>
    <submittedName>
        <fullName evidence="1">Uncharacterized protein</fullName>
    </submittedName>
</protein>
<accession>A0A3G4ZQF5</accession>
<proteinExistence type="predicted"/>